<feature type="chain" id="PRO_5015478132" description="FAD dependent oxidoreductase domain-containing protein" evidence="2">
    <location>
        <begin position="21"/>
        <end position="468"/>
    </location>
</feature>
<accession>A0A2S5B1Z5</accession>
<dbReference type="Proteomes" id="UP000237144">
    <property type="component" value="Unassembled WGS sequence"/>
</dbReference>
<dbReference type="Gene3D" id="3.30.9.10">
    <property type="entry name" value="D-Amino Acid Oxidase, subunit A, domain 2"/>
    <property type="match status" value="2"/>
</dbReference>
<evidence type="ECO:0000313" key="4">
    <source>
        <dbReference type="EMBL" id="POY70790.1"/>
    </source>
</evidence>
<name>A0A2S5B1Z5_9BASI</name>
<evidence type="ECO:0000256" key="2">
    <source>
        <dbReference type="SAM" id="SignalP"/>
    </source>
</evidence>
<dbReference type="Gene3D" id="3.50.50.60">
    <property type="entry name" value="FAD/NAD(P)-binding domain"/>
    <property type="match status" value="2"/>
</dbReference>
<keyword evidence="5" id="KW-1185">Reference proteome</keyword>
<organism evidence="4 5">
    <name type="scientific">Rhodotorula taiwanensis</name>
    <dbReference type="NCBI Taxonomy" id="741276"/>
    <lineage>
        <taxon>Eukaryota</taxon>
        <taxon>Fungi</taxon>
        <taxon>Dikarya</taxon>
        <taxon>Basidiomycota</taxon>
        <taxon>Pucciniomycotina</taxon>
        <taxon>Microbotryomycetes</taxon>
        <taxon>Sporidiobolales</taxon>
        <taxon>Sporidiobolaceae</taxon>
        <taxon>Rhodotorula</taxon>
    </lineage>
</organism>
<sequence length="468" mass="49533">MTQPRRIVVLGSGIIGLCSAYEVLHLSSDAHVTLVEASPSHLIAGGASSYAGGFIACGAEWHDEPSRDLARLSWQCHTELASKFDGANAYGWRECGAVGLSVGGHSESRSKYRSLPGAADSAAQSQNRNWVEGDREELSTEGGVAQIDPADFCQHLYAHLRGAYGDRFGTVFGRATGIEAAAPSGGASGAASVSRAVDSARQKILRVSTGVDGQSESLPFDRLLIACGPWSAAVCDSLNLPPIPLTNLPGHSLLIRPATSTTHPVDVELPSEAVFAGIDGSVGGVHASTSGLARGLTDEEKREGYTRSPELFVRRRRAGADREWIYVAGENSIPDTPLPTPTASGDAPPLPNRLPATVDAVRDLLDEQCIGRLKRAAGAVSPLLKEENGARIERQQFCYRPISSDRQPMLGPLRAPDIFIATGHGPWGICLSAGTGRVMAEYLLDRPLSADVSGLGVERFNIEIKGKL</sequence>
<dbReference type="InterPro" id="IPR006076">
    <property type="entry name" value="FAD-dep_OxRdtase"/>
</dbReference>
<dbReference type="PANTHER" id="PTHR13847">
    <property type="entry name" value="SARCOSINE DEHYDROGENASE-RELATED"/>
    <property type="match status" value="1"/>
</dbReference>
<proteinExistence type="predicted"/>
<comment type="caution">
    <text evidence="4">The sequence shown here is derived from an EMBL/GenBank/DDBJ whole genome shotgun (WGS) entry which is preliminary data.</text>
</comment>
<protein>
    <recommendedName>
        <fullName evidence="3">FAD dependent oxidoreductase domain-containing protein</fullName>
    </recommendedName>
</protein>
<dbReference type="PANTHER" id="PTHR13847:SF185">
    <property type="entry name" value="FAD DEPENDENT OXIDOREDUCTASE SUPERFAMILY (AFU_ORTHOLOGUE AFUA_3G02360)"/>
    <property type="match status" value="1"/>
</dbReference>
<dbReference type="STRING" id="741276.A0A2S5B1Z5"/>
<dbReference type="GO" id="GO:0005829">
    <property type="term" value="C:cytosol"/>
    <property type="evidence" value="ECO:0007669"/>
    <property type="project" value="GOC"/>
</dbReference>
<feature type="domain" description="FAD dependent oxidoreductase" evidence="3">
    <location>
        <begin position="6"/>
        <end position="441"/>
    </location>
</feature>
<evidence type="ECO:0000259" key="3">
    <source>
        <dbReference type="Pfam" id="PF01266"/>
    </source>
</evidence>
<gene>
    <name evidence="4" type="ORF">BMF94_6202</name>
</gene>
<evidence type="ECO:0000313" key="5">
    <source>
        <dbReference type="Proteomes" id="UP000237144"/>
    </source>
</evidence>
<dbReference type="InterPro" id="IPR036188">
    <property type="entry name" value="FAD/NAD-bd_sf"/>
</dbReference>
<dbReference type="Pfam" id="PF01266">
    <property type="entry name" value="DAO"/>
    <property type="match status" value="1"/>
</dbReference>
<dbReference type="EMBL" id="PJQD01000097">
    <property type="protein sequence ID" value="POY70790.1"/>
    <property type="molecule type" value="Genomic_DNA"/>
</dbReference>
<dbReference type="SUPFAM" id="SSF51971">
    <property type="entry name" value="Nucleotide-binding domain"/>
    <property type="match status" value="1"/>
</dbReference>
<feature type="region of interest" description="Disordered" evidence="1">
    <location>
        <begin position="111"/>
        <end position="135"/>
    </location>
</feature>
<dbReference type="GO" id="GO:0005770">
    <property type="term" value="C:late endosome"/>
    <property type="evidence" value="ECO:0007669"/>
    <property type="project" value="TreeGrafter"/>
</dbReference>
<dbReference type="OrthoDB" id="498204at2759"/>
<evidence type="ECO:0000256" key="1">
    <source>
        <dbReference type="SAM" id="MobiDB-lite"/>
    </source>
</evidence>
<dbReference type="GO" id="GO:0042147">
    <property type="term" value="P:retrograde transport, endosome to Golgi"/>
    <property type="evidence" value="ECO:0007669"/>
    <property type="project" value="TreeGrafter"/>
</dbReference>
<feature type="signal peptide" evidence="2">
    <location>
        <begin position="1"/>
        <end position="20"/>
    </location>
</feature>
<reference evidence="4 5" key="1">
    <citation type="journal article" date="2018" name="Front. Microbiol.">
        <title>Prospects for Fungal Bioremediation of Acidic Radioactive Waste Sites: Characterization and Genome Sequence of Rhodotorula taiwanensis MD1149.</title>
        <authorList>
            <person name="Tkavc R."/>
            <person name="Matrosova V.Y."/>
            <person name="Grichenko O.E."/>
            <person name="Gostincar C."/>
            <person name="Volpe R.P."/>
            <person name="Klimenkova P."/>
            <person name="Gaidamakova E.K."/>
            <person name="Zhou C.E."/>
            <person name="Stewart B.J."/>
            <person name="Lyman M.G."/>
            <person name="Malfatti S.A."/>
            <person name="Rubinfeld B."/>
            <person name="Courtot M."/>
            <person name="Singh J."/>
            <person name="Dalgard C.L."/>
            <person name="Hamilton T."/>
            <person name="Frey K.G."/>
            <person name="Gunde-Cimerman N."/>
            <person name="Dugan L."/>
            <person name="Daly M.J."/>
        </authorList>
    </citation>
    <scope>NUCLEOTIDE SEQUENCE [LARGE SCALE GENOMIC DNA]</scope>
    <source>
        <strain evidence="4 5">MD1149</strain>
    </source>
</reference>
<dbReference type="AlphaFoldDB" id="A0A2S5B1Z5"/>
<keyword evidence="2" id="KW-0732">Signal</keyword>